<dbReference type="STRING" id="879819.A0A0J0XRN5"/>
<evidence type="ECO:0000256" key="2">
    <source>
        <dbReference type="ARBA" id="ARBA00022737"/>
    </source>
</evidence>
<dbReference type="GeneID" id="28983277"/>
<name>A0A0J0XRN5_9TREE</name>
<dbReference type="InterPro" id="IPR044713">
    <property type="entry name" value="DNJA1/2-like"/>
</dbReference>
<dbReference type="PANTHER" id="PTHR43888">
    <property type="entry name" value="DNAJ-LIKE-2, ISOFORM A-RELATED"/>
    <property type="match status" value="1"/>
</dbReference>
<dbReference type="FunFam" id="2.60.260.20:FF:000003">
    <property type="entry name" value="DnaJ subfamily A member 2"/>
    <property type="match status" value="1"/>
</dbReference>
<dbReference type="OrthoDB" id="550424at2759"/>
<dbReference type="SUPFAM" id="SSF46565">
    <property type="entry name" value="Chaperone J-domain"/>
    <property type="match status" value="1"/>
</dbReference>
<keyword evidence="1 5" id="KW-0479">Metal-binding</keyword>
<feature type="zinc finger region" description="CR-type" evidence="5">
    <location>
        <begin position="138"/>
        <end position="223"/>
    </location>
</feature>
<proteinExistence type="inferred from homology"/>
<reference evidence="9 10" key="1">
    <citation type="submission" date="2015-03" db="EMBL/GenBank/DDBJ databases">
        <title>Genomics and transcriptomics of the oil-accumulating basidiomycete yeast T. oleaginosus allow insights into substrate utilization and the diverse evolutionary trajectories of mating systems in fungi.</title>
        <authorList>
            <consortium name="DOE Joint Genome Institute"/>
            <person name="Kourist R."/>
            <person name="Kracht O."/>
            <person name="Bracharz F."/>
            <person name="Lipzen A."/>
            <person name="Nolan M."/>
            <person name="Ohm R."/>
            <person name="Grigoriev I."/>
            <person name="Sun S."/>
            <person name="Heitman J."/>
            <person name="Bruck T."/>
            <person name="Nowrousian M."/>
        </authorList>
    </citation>
    <scope>NUCLEOTIDE SEQUENCE [LARGE SCALE GENOMIC DNA]</scope>
    <source>
        <strain evidence="9 10">IBC0246</strain>
    </source>
</reference>
<dbReference type="Pfam" id="PF00684">
    <property type="entry name" value="DnaJ_CXXCXGXG"/>
    <property type="match status" value="1"/>
</dbReference>
<dbReference type="SUPFAM" id="SSF57938">
    <property type="entry name" value="DnaJ/Hsp40 cysteine-rich domain"/>
    <property type="match status" value="1"/>
</dbReference>
<dbReference type="GO" id="GO:0008270">
    <property type="term" value="F:zinc ion binding"/>
    <property type="evidence" value="ECO:0007669"/>
    <property type="project" value="UniProtKB-KW"/>
</dbReference>
<sequence length="390" mass="43429">MVADTAYYDLLEIHVEATEVEIKRAYKKKAMKHHPDKNPDDPLAHETFQAIGQAYETLMDPNLRESYDRYGPDGPPRGGGGFADEFDMFDAMFGGFGMGGRGGGASFGFDPAGRGPRPTRGHNTDVEYQITLEEAYKGKRVVMALERDRICKTCKGRGGREGMKMTTCGKCEGKGVMFADRHLAPGVVGKMRVTCTDCDGVGEHIRERDRCKRCKGKKVMKEKKRVEFQIEPGTEHGERIALKGEGDEEPDVPAGDVIFHIRIKPHTTFMRPTQSPYDLQTTATLNLSEALLGFRRILIVHLDGRGLRVESKRGERIIQHGDELVIHGEGMPVRGTASKGDLYIKFKVEMPGVSWAARQSEDSVQLPAPLPDLDPEPEKVDVRHLSPVRR</sequence>
<dbReference type="InterPro" id="IPR001305">
    <property type="entry name" value="HSP_DnaJ_Cys-rich_dom"/>
</dbReference>
<dbReference type="SMART" id="SM00271">
    <property type="entry name" value="DnaJ"/>
    <property type="match status" value="1"/>
</dbReference>
<dbReference type="InterPro" id="IPR036410">
    <property type="entry name" value="HSP_DnaJ_Cys-rich_dom_sf"/>
</dbReference>
<dbReference type="Gene3D" id="2.60.260.20">
    <property type="entry name" value="Urease metallochaperone UreE, N-terminal domain"/>
    <property type="match status" value="2"/>
</dbReference>
<dbReference type="GO" id="GO:0030544">
    <property type="term" value="F:Hsp70 protein binding"/>
    <property type="evidence" value="ECO:0007669"/>
    <property type="project" value="InterPro"/>
</dbReference>
<dbReference type="CDD" id="cd10719">
    <property type="entry name" value="DnaJ_zf"/>
    <property type="match status" value="1"/>
</dbReference>
<evidence type="ECO:0000256" key="6">
    <source>
        <dbReference type="SAM" id="MobiDB-lite"/>
    </source>
</evidence>
<dbReference type="GO" id="GO:0005524">
    <property type="term" value="F:ATP binding"/>
    <property type="evidence" value="ECO:0007669"/>
    <property type="project" value="InterPro"/>
</dbReference>
<dbReference type="GO" id="GO:0051082">
    <property type="term" value="F:unfolded protein binding"/>
    <property type="evidence" value="ECO:0007669"/>
    <property type="project" value="InterPro"/>
</dbReference>
<keyword evidence="2" id="KW-0677">Repeat</keyword>
<dbReference type="Pfam" id="PF01556">
    <property type="entry name" value="DnaJ_C"/>
    <property type="match status" value="1"/>
</dbReference>
<dbReference type="HAMAP" id="MF_01152">
    <property type="entry name" value="DnaJ"/>
    <property type="match status" value="1"/>
</dbReference>
<dbReference type="PRINTS" id="PR00625">
    <property type="entry name" value="JDOMAIN"/>
</dbReference>
<dbReference type="PROSITE" id="PS51188">
    <property type="entry name" value="ZF_CR"/>
    <property type="match status" value="1"/>
</dbReference>
<evidence type="ECO:0000256" key="4">
    <source>
        <dbReference type="ARBA" id="ARBA00022833"/>
    </source>
</evidence>
<evidence type="ECO:0000259" key="7">
    <source>
        <dbReference type="PROSITE" id="PS50076"/>
    </source>
</evidence>
<keyword evidence="4 5" id="KW-0862">Zinc</keyword>
<dbReference type="SUPFAM" id="SSF49493">
    <property type="entry name" value="HSP40/DnaJ peptide-binding domain"/>
    <property type="match status" value="2"/>
</dbReference>
<dbReference type="InterPro" id="IPR002939">
    <property type="entry name" value="DnaJ_C"/>
</dbReference>
<dbReference type="InterPro" id="IPR001623">
    <property type="entry name" value="DnaJ_domain"/>
</dbReference>
<evidence type="ECO:0000256" key="1">
    <source>
        <dbReference type="ARBA" id="ARBA00022723"/>
    </source>
</evidence>
<evidence type="ECO:0000313" key="10">
    <source>
        <dbReference type="Proteomes" id="UP000053611"/>
    </source>
</evidence>
<dbReference type="GO" id="GO:0006457">
    <property type="term" value="P:protein folding"/>
    <property type="evidence" value="ECO:0007669"/>
    <property type="project" value="InterPro"/>
</dbReference>
<evidence type="ECO:0000313" key="9">
    <source>
        <dbReference type="EMBL" id="KLT43742.1"/>
    </source>
</evidence>
<evidence type="ECO:0000256" key="3">
    <source>
        <dbReference type="ARBA" id="ARBA00022771"/>
    </source>
</evidence>
<evidence type="ECO:0000259" key="8">
    <source>
        <dbReference type="PROSITE" id="PS51188"/>
    </source>
</evidence>
<organism evidence="9 10">
    <name type="scientific">Cutaneotrichosporon oleaginosum</name>
    <dbReference type="NCBI Taxonomy" id="879819"/>
    <lineage>
        <taxon>Eukaryota</taxon>
        <taxon>Fungi</taxon>
        <taxon>Dikarya</taxon>
        <taxon>Basidiomycota</taxon>
        <taxon>Agaricomycotina</taxon>
        <taxon>Tremellomycetes</taxon>
        <taxon>Trichosporonales</taxon>
        <taxon>Trichosporonaceae</taxon>
        <taxon>Cutaneotrichosporon</taxon>
    </lineage>
</organism>
<dbReference type="InterPro" id="IPR018253">
    <property type="entry name" value="DnaJ_domain_CS"/>
</dbReference>
<dbReference type="CDD" id="cd06257">
    <property type="entry name" value="DnaJ"/>
    <property type="match status" value="1"/>
</dbReference>
<feature type="domain" description="J" evidence="7">
    <location>
        <begin position="6"/>
        <end position="71"/>
    </location>
</feature>
<accession>A0A0J0XRN5</accession>
<feature type="region of interest" description="Disordered" evidence="6">
    <location>
        <begin position="360"/>
        <end position="390"/>
    </location>
</feature>
<dbReference type="EMBL" id="KQ087192">
    <property type="protein sequence ID" value="KLT43742.1"/>
    <property type="molecule type" value="Genomic_DNA"/>
</dbReference>
<dbReference type="GO" id="GO:0009408">
    <property type="term" value="P:response to heat"/>
    <property type="evidence" value="ECO:0007669"/>
    <property type="project" value="InterPro"/>
</dbReference>
<dbReference type="InterPro" id="IPR012724">
    <property type="entry name" value="DnaJ"/>
</dbReference>
<feature type="domain" description="CR-type" evidence="8">
    <location>
        <begin position="138"/>
        <end position="223"/>
    </location>
</feature>
<dbReference type="AlphaFoldDB" id="A0A0J0XRN5"/>
<dbReference type="Pfam" id="PF00226">
    <property type="entry name" value="DnaJ"/>
    <property type="match status" value="1"/>
</dbReference>
<dbReference type="PROSITE" id="PS50076">
    <property type="entry name" value="DNAJ_2"/>
    <property type="match status" value="1"/>
</dbReference>
<dbReference type="PROSITE" id="PS00636">
    <property type="entry name" value="DNAJ_1"/>
    <property type="match status" value="1"/>
</dbReference>
<dbReference type="InterPro" id="IPR036869">
    <property type="entry name" value="J_dom_sf"/>
</dbReference>
<keyword evidence="10" id="KW-1185">Reference proteome</keyword>
<dbReference type="Proteomes" id="UP000053611">
    <property type="component" value="Unassembled WGS sequence"/>
</dbReference>
<keyword evidence="3 5" id="KW-0863">Zinc-finger</keyword>
<dbReference type="Gene3D" id="2.10.230.10">
    <property type="entry name" value="Heat shock protein DnaJ, cysteine-rich domain"/>
    <property type="match status" value="1"/>
</dbReference>
<evidence type="ECO:0000256" key="5">
    <source>
        <dbReference type="PROSITE-ProRule" id="PRU00546"/>
    </source>
</evidence>
<dbReference type="Gene3D" id="1.10.287.110">
    <property type="entry name" value="DnaJ domain"/>
    <property type="match status" value="1"/>
</dbReference>
<protein>
    <submittedName>
        <fullName evidence="9">DnaJ-domain-containing protein</fullName>
    </submittedName>
</protein>
<dbReference type="FunFam" id="2.10.230.10:FF:000001">
    <property type="entry name" value="DnaJ subfamily A member 2"/>
    <property type="match status" value="1"/>
</dbReference>
<dbReference type="InterPro" id="IPR008971">
    <property type="entry name" value="HSP40/DnaJ_pept-bd"/>
</dbReference>
<dbReference type="CDD" id="cd10747">
    <property type="entry name" value="DnaJ_C"/>
    <property type="match status" value="1"/>
</dbReference>
<gene>
    <name evidence="9" type="ORF">CC85DRAFT_284251</name>
</gene>